<organism evidence="9 10">
    <name type="scientific">Pedobacter frigoris</name>
    <dbReference type="NCBI Taxonomy" id="2571272"/>
    <lineage>
        <taxon>Bacteria</taxon>
        <taxon>Pseudomonadati</taxon>
        <taxon>Bacteroidota</taxon>
        <taxon>Sphingobacteriia</taxon>
        <taxon>Sphingobacteriales</taxon>
        <taxon>Sphingobacteriaceae</taxon>
        <taxon>Pedobacter</taxon>
    </lineage>
</organism>
<evidence type="ECO:0000313" key="10">
    <source>
        <dbReference type="Proteomes" id="UP000307244"/>
    </source>
</evidence>
<dbReference type="PANTHER" id="PTHR30600:SF10">
    <property type="entry name" value="BLL6722 PROTEIN"/>
    <property type="match status" value="1"/>
</dbReference>
<dbReference type="Pfam" id="PF03150">
    <property type="entry name" value="CCP_MauG"/>
    <property type="match status" value="1"/>
</dbReference>
<evidence type="ECO:0000256" key="7">
    <source>
        <dbReference type="PROSITE-ProRule" id="PRU00433"/>
    </source>
</evidence>
<dbReference type="Gene3D" id="1.20.1420.20">
    <property type="entry name" value="M75 peptidase, HXXE motif"/>
    <property type="match status" value="1"/>
</dbReference>
<sequence>MNSIKKTIALFCIIIITTSLTLFCTMNNKSSEERVKASFDQELLKLQSTVDDKLLKAVTKKNEAQIKTAFLESRAQYKRLEYYMEYFFPTTAVLINGAPIDEIELGENLIENPTGFQVMEELIYDIPTAENRNELLNEVKKMQLNLQRVARYNEQYTITNAQLFDAMRLELFRITSLGITGFDTPTALQSLPEAAAALEGIKNVITNYDDEKLVNSLKDAVGFLHDNSDFNSFNRLDFMTNHLQPIAVQLDHLRTQLKIPTASSGSALNDNTTSLFQKNAFNIDKFVSNHTEYISNDKIALGKQLFNSNVLSNGGNRSCASCHHENKAFTDGLVTAQGIVNNKALLRNTPTLMYSGLQRAFFYDLKAGSLEDQALDVVHHKEEMDGSLEQAAVRINNSKSYNTALSKAFKDPKGMASPWRIQHVLAAYIRSLSPFSSRVDKYMQGDKKQLNAQEKEGFNLFMGKAKCGTCHFAPLFNGTQAPLFQKSEAEVLGVPGKPDTSNAVIDKDLGRYDLNPYPQYKYAFKTTSLRNIAKTAPYMHNGVYKTLEEVLDFYNRGGGTGIGIQLDNQTLSADPLQLTPKETKSIIAFLKALDDQ</sequence>
<evidence type="ECO:0000256" key="5">
    <source>
        <dbReference type="ARBA" id="ARBA00023002"/>
    </source>
</evidence>
<keyword evidence="5" id="KW-0560">Oxidoreductase</keyword>
<dbReference type="InterPro" id="IPR051395">
    <property type="entry name" value="Cytochrome_c_Peroxidase/MauG"/>
</dbReference>
<keyword evidence="3 7" id="KW-0479">Metal-binding</keyword>
<dbReference type="InterPro" id="IPR009056">
    <property type="entry name" value="Cyt_c-like_dom"/>
</dbReference>
<dbReference type="GO" id="GO:0009055">
    <property type="term" value="F:electron transfer activity"/>
    <property type="evidence" value="ECO:0007669"/>
    <property type="project" value="InterPro"/>
</dbReference>
<reference evidence="9 10" key="1">
    <citation type="submission" date="2019-04" db="EMBL/GenBank/DDBJ databases">
        <title>Pedobacter sp. RP-3-15 sp. nov., isolated from Arctic soil.</title>
        <authorList>
            <person name="Dahal R.H."/>
            <person name="Kim D.-U."/>
        </authorList>
    </citation>
    <scope>NUCLEOTIDE SEQUENCE [LARGE SCALE GENOMIC DNA]</scope>
    <source>
        <strain evidence="9 10">RP-3-15</strain>
    </source>
</reference>
<dbReference type="RefSeq" id="WP_136836311.1">
    <property type="nucleotide sequence ID" value="NZ_SWBQ01000003.1"/>
</dbReference>
<protein>
    <submittedName>
        <fullName evidence="9">Cytochrome C peroxidase</fullName>
    </submittedName>
</protein>
<gene>
    <name evidence="9" type="ORF">FA047_12010</name>
</gene>
<accession>A0A4U1CHY5</accession>
<evidence type="ECO:0000256" key="2">
    <source>
        <dbReference type="ARBA" id="ARBA00022617"/>
    </source>
</evidence>
<dbReference type="GO" id="GO:0004130">
    <property type="term" value="F:cytochrome-c peroxidase activity"/>
    <property type="evidence" value="ECO:0007669"/>
    <property type="project" value="TreeGrafter"/>
</dbReference>
<dbReference type="EMBL" id="SWBQ01000003">
    <property type="protein sequence ID" value="TKC06051.1"/>
    <property type="molecule type" value="Genomic_DNA"/>
</dbReference>
<keyword evidence="4" id="KW-0732">Signal</keyword>
<keyword evidence="10" id="KW-1185">Reference proteome</keyword>
<dbReference type="SUPFAM" id="SSF46626">
    <property type="entry name" value="Cytochrome c"/>
    <property type="match status" value="2"/>
</dbReference>
<evidence type="ECO:0000313" key="9">
    <source>
        <dbReference type="EMBL" id="TKC06051.1"/>
    </source>
</evidence>
<dbReference type="GO" id="GO:0030313">
    <property type="term" value="C:cell envelope"/>
    <property type="evidence" value="ECO:0007669"/>
    <property type="project" value="UniProtKB-SubCell"/>
</dbReference>
<keyword evidence="9" id="KW-0575">Peroxidase</keyword>
<dbReference type="Proteomes" id="UP000307244">
    <property type="component" value="Unassembled WGS sequence"/>
</dbReference>
<dbReference type="Gene3D" id="1.10.760.10">
    <property type="entry name" value="Cytochrome c-like domain"/>
    <property type="match status" value="2"/>
</dbReference>
<dbReference type="InterPro" id="IPR036909">
    <property type="entry name" value="Cyt_c-like_dom_sf"/>
</dbReference>
<feature type="domain" description="Cytochrome c" evidence="8">
    <location>
        <begin position="452"/>
        <end position="594"/>
    </location>
</feature>
<evidence type="ECO:0000259" key="8">
    <source>
        <dbReference type="PROSITE" id="PS51007"/>
    </source>
</evidence>
<evidence type="ECO:0000256" key="1">
    <source>
        <dbReference type="ARBA" id="ARBA00004196"/>
    </source>
</evidence>
<comment type="subcellular location">
    <subcellularLocation>
        <location evidence="1">Cell envelope</location>
    </subcellularLocation>
</comment>
<name>A0A4U1CHY5_9SPHI</name>
<dbReference type="PROSITE" id="PS51007">
    <property type="entry name" value="CYTC"/>
    <property type="match status" value="1"/>
</dbReference>
<dbReference type="AlphaFoldDB" id="A0A4U1CHY5"/>
<evidence type="ECO:0000256" key="3">
    <source>
        <dbReference type="ARBA" id="ARBA00022723"/>
    </source>
</evidence>
<evidence type="ECO:0000256" key="6">
    <source>
        <dbReference type="ARBA" id="ARBA00023004"/>
    </source>
</evidence>
<proteinExistence type="predicted"/>
<evidence type="ECO:0000256" key="4">
    <source>
        <dbReference type="ARBA" id="ARBA00022729"/>
    </source>
</evidence>
<dbReference type="InterPro" id="IPR038352">
    <property type="entry name" value="Imelysin_sf"/>
</dbReference>
<comment type="caution">
    <text evidence="9">The sequence shown here is derived from an EMBL/GenBank/DDBJ whole genome shotgun (WGS) entry which is preliminary data.</text>
</comment>
<keyword evidence="2 7" id="KW-0349">Heme</keyword>
<dbReference type="GO" id="GO:0046872">
    <property type="term" value="F:metal ion binding"/>
    <property type="evidence" value="ECO:0007669"/>
    <property type="project" value="UniProtKB-KW"/>
</dbReference>
<dbReference type="OrthoDB" id="9805202at2"/>
<dbReference type="GO" id="GO:0020037">
    <property type="term" value="F:heme binding"/>
    <property type="evidence" value="ECO:0007669"/>
    <property type="project" value="InterPro"/>
</dbReference>
<dbReference type="PANTHER" id="PTHR30600">
    <property type="entry name" value="CYTOCHROME C PEROXIDASE-RELATED"/>
    <property type="match status" value="1"/>
</dbReference>
<keyword evidence="6 7" id="KW-0408">Iron</keyword>
<dbReference type="InterPro" id="IPR004852">
    <property type="entry name" value="Di-haem_cyt_c_peroxidsae"/>
</dbReference>